<feature type="region of interest" description="Disordered" evidence="1">
    <location>
        <begin position="27"/>
        <end position="46"/>
    </location>
</feature>
<evidence type="ECO:0000313" key="3">
    <source>
        <dbReference type="Proteomes" id="UP000006222"/>
    </source>
</evidence>
<gene>
    <name evidence="2" type="ORF">RBWH47_01632</name>
</gene>
<organism evidence="2 3">
    <name type="scientific">Rhodopirellula baltica WH47</name>
    <dbReference type="NCBI Taxonomy" id="991778"/>
    <lineage>
        <taxon>Bacteria</taxon>
        <taxon>Pseudomonadati</taxon>
        <taxon>Planctomycetota</taxon>
        <taxon>Planctomycetia</taxon>
        <taxon>Pirellulales</taxon>
        <taxon>Pirellulaceae</taxon>
        <taxon>Rhodopirellula</taxon>
    </lineage>
</organism>
<dbReference type="AlphaFoldDB" id="F2AQJ4"/>
<reference evidence="2 3" key="1">
    <citation type="journal article" date="2013" name="Mar. Genomics">
        <title>Expression of sulfatases in Rhodopirellula baltica and the diversity of sulfatases in the genus Rhodopirellula.</title>
        <authorList>
            <person name="Wegner C.E."/>
            <person name="Richter-Heitmann T."/>
            <person name="Klindworth A."/>
            <person name="Klockow C."/>
            <person name="Richter M."/>
            <person name="Achstetter T."/>
            <person name="Glockner F.O."/>
            <person name="Harder J."/>
        </authorList>
    </citation>
    <scope>NUCLEOTIDE SEQUENCE [LARGE SCALE GENOMIC DNA]</scope>
    <source>
        <strain evidence="2 3">WH47</strain>
    </source>
</reference>
<proteinExistence type="predicted"/>
<dbReference type="Proteomes" id="UP000006222">
    <property type="component" value="Unassembled WGS sequence"/>
</dbReference>
<name>F2AQJ4_RHOBT</name>
<accession>F2AQJ4</accession>
<evidence type="ECO:0000256" key="1">
    <source>
        <dbReference type="SAM" id="MobiDB-lite"/>
    </source>
</evidence>
<dbReference type="EMBL" id="AFAR01000115">
    <property type="protein sequence ID" value="EGF28062.1"/>
    <property type="molecule type" value="Genomic_DNA"/>
</dbReference>
<protein>
    <submittedName>
        <fullName evidence="2">Uncharacterized protein</fullName>
    </submittedName>
</protein>
<evidence type="ECO:0000313" key="2">
    <source>
        <dbReference type="EMBL" id="EGF28062.1"/>
    </source>
</evidence>
<sequence>MSGPGIFAGVGSRKRMTTCHCMRSIAPTDSVTDEEEHDSLCSQASA</sequence>
<comment type="caution">
    <text evidence="2">The sequence shown here is derived from an EMBL/GenBank/DDBJ whole genome shotgun (WGS) entry which is preliminary data.</text>
</comment>